<evidence type="ECO:0000313" key="3">
    <source>
        <dbReference type="Proteomes" id="UP001165367"/>
    </source>
</evidence>
<evidence type="ECO:0000313" key="2">
    <source>
        <dbReference type="EMBL" id="MCG2614898.1"/>
    </source>
</evidence>
<accession>A0ABS9KRE0</accession>
<gene>
    <name evidence="2" type="ORF">LZZ85_11420</name>
</gene>
<feature type="compositionally biased region" description="Basic and acidic residues" evidence="1">
    <location>
        <begin position="133"/>
        <end position="147"/>
    </location>
</feature>
<protein>
    <submittedName>
        <fullName evidence="2">Phage tail protein</fullName>
    </submittedName>
</protein>
<dbReference type="InterPro" id="IPR009734">
    <property type="entry name" value="Myoviridae_GpU"/>
</dbReference>
<sequence length="280" mass="30787">MFAQLGSIQFENLKTPTDYQRSGEAIYAEHALIEGKPVLQATGLALDEINLSIRFDVSFCNPKNEIDAMRAAKDSREILPLLWGNGILQGNYVITTMSENITNADPQGNIFCAEVQIVLREYVVKDKVQQAQEETKKDAKAVGDKKPTAKKKANPPTCPQQITALVTKIENHGAAVNRVIMEGGGAFIPSNKMVMTSHLNFIIDIATEIKNRTNDPSSCAYNKIDLRNWAITVDGRAQTMKHGVLNDGDDLNNDNSNLQAAIKSLKAAARSFVNQSITRK</sequence>
<dbReference type="EMBL" id="JAKLTR010000006">
    <property type="protein sequence ID" value="MCG2614898.1"/>
    <property type="molecule type" value="Genomic_DNA"/>
</dbReference>
<dbReference type="RefSeq" id="WP_237871742.1">
    <property type="nucleotide sequence ID" value="NZ_JAKLTR010000006.1"/>
</dbReference>
<feature type="region of interest" description="Disordered" evidence="1">
    <location>
        <begin position="133"/>
        <end position="157"/>
    </location>
</feature>
<reference evidence="2" key="1">
    <citation type="submission" date="2022-01" db="EMBL/GenBank/DDBJ databases">
        <authorList>
            <person name="Jo J.-H."/>
            <person name="Im W.-T."/>
        </authorList>
    </citation>
    <scope>NUCLEOTIDE SEQUENCE</scope>
    <source>
        <strain evidence="2">NA20</strain>
    </source>
</reference>
<keyword evidence="3" id="KW-1185">Reference proteome</keyword>
<dbReference type="Proteomes" id="UP001165367">
    <property type="component" value="Unassembled WGS sequence"/>
</dbReference>
<comment type="caution">
    <text evidence="2">The sequence shown here is derived from an EMBL/GenBank/DDBJ whole genome shotgun (WGS) entry which is preliminary data.</text>
</comment>
<name>A0ABS9KRE0_9BACT</name>
<evidence type="ECO:0000256" key="1">
    <source>
        <dbReference type="SAM" id="MobiDB-lite"/>
    </source>
</evidence>
<organism evidence="2 3">
    <name type="scientific">Terrimonas ginsenosidimutans</name>
    <dbReference type="NCBI Taxonomy" id="2908004"/>
    <lineage>
        <taxon>Bacteria</taxon>
        <taxon>Pseudomonadati</taxon>
        <taxon>Bacteroidota</taxon>
        <taxon>Chitinophagia</taxon>
        <taxon>Chitinophagales</taxon>
        <taxon>Chitinophagaceae</taxon>
        <taxon>Terrimonas</taxon>
    </lineage>
</organism>
<dbReference type="Pfam" id="PF06995">
    <property type="entry name" value="Phage_P2_GpU"/>
    <property type="match status" value="1"/>
</dbReference>
<proteinExistence type="predicted"/>